<evidence type="ECO:0000256" key="1">
    <source>
        <dbReference type="SAM" id="SignalP"/>
    </source>
</evidence>
<reference evidence="3" key="1">
    <citation type="journal article" date="2019" name="Int. J. Syst. Evol. Microbiol.">
        <title>The Global Catalogue of Microorganisms (GCM) 10K type strain sequencing project: providing services to taxonomists for standard genome sequencing and annotation.</title>
        <authorList>
            <consortium name="The Broad Institute Genomics Platform"/>
            <consortium name="The Broad Institute Genome Sequencing Center for Infectious Disease"/>
            <person name="Wu L."/>
            <person name="Ma J."/>
        </authorList>
    </citation>
    <scope>NUCLEOTIDE SEQUENCE [LARGE SCALE GENOMIC DNA]</scope>
    <source>
        <strain evidence="3">JCM 17543</strain>
    </source>
</reference>
<evidence type="ECO:0000313" key="3">
    <source>
        <dbReference type="Proteomes" id="UP001500827"/>
    </source>
</evidence>
<dbReference type="Proteomes" id="UP001500827">
    <property type="component" value="Unassembled WGS sequence"/>
</dbReference>
<comment type="caution">
    <text evidence="2">The sequence shown here is derived from an EMBL/GenBank/DDBJ whole genome shotgun (WGS) entry which is preliminary data.</text>
</comment>
<organism evidence="2 3">
    <name type="scientific">Sphingomonas limnosediminicola</name>
    <dbReference type="NCBI Taxonomy" id="940133"/>
    <lineage>
        <taxon>Bacteria</taxon>
        <taxon>Pseudomonadati</taxon>
        <taxon>Pseudomonadota</taxon>
        <taxon>Alphaproteobacteria</taxon>
        <taxon>Sphingomonadales</taxon>
        <taxon>Sphingomonadaceae</taxon>
        <taxon>Sphingomonas</taxon>
    </lineage>
</organism>
<name>A0ABP7LNG7_9SPHN</name>
<sequence>MNRKVILVALVAAAVVTAGVALRSTNRADAAAGNCYADATGPSEPTVCN</sequence>
<feature type="signal peptide" evidence="1">
    <location>
        <begin position="1"/>
        <end position="23"/>
    </location>
</feature>
<evidence type="ECO:0000313" key="2">
    <source>
        <dbReference type="EMBL" id="GAA3905345.1"/>
    </source>
</evidence>
<keyword evidence="3" id="KW-1185">Reference proteome</keyword>
<accession>A0ABP7LNG7</accession>
<keyword evidence="1" id="KW-0732">Signal</keyword>
<proteinExistence type="predicted"/>
<gene>
    <name evidence="2" type="ORF">GCM10022276_24890</name>
</gene>
<dbReference type="RefSeq" id="WP_344700023.1">
    <property type="nucleotide sequence ID" value="NZ_BAABBM010000001.1"/>
</dbReference>
<protein>
    <submittedName>
        <fullName evidence="2">Uncharacterized protein</fullName>
    </submittedName>
</protein>
<feature type="chain" id="PRO_5046217663" evidence="1">
    <location>
        <begin position="24"/>
        <end position="49"/>
    </location>
</feature>
<dbReference type="EMBL" id="BAABBM010000001">
    <property type="protein sequence ID" value="GAA3905345.1"/>
    <property type="molecule type" value="Genomic_DNA"/>
</dbReference>